<dbReference type="CDD" id="cd05153">
    <property type="entry name" value="HomoserineK_II"/>
    <property type="match status" value="1"/>
</dbReference>
<evidence type="ECO:0000256" key="8">
    <source>
        <dbReference type="HAMAP-Rule" id="MF_00301"/>
    </source>
</evidence>
<evidence type="ECO:0000256" key="6">
    <source>
        <dbReference type="ARBA" id="ARBA00022840"/>
    </source>
</evidence>
<keyword evidence="4 8" id="KW-0547">Nucleotide-binding</keyword>
<comment type="catalytic activity">
    <reaction evidence="8">
        <text>L-homoserine + ATP = O-phospho-L-homoserine + ADP + H(+)</text>
        <dbReference type="Rhea" id="RHEA:13985"/>
        <dbReference type="ChEBI" id="CHEBI:15378"/>
        <dbReference type="ChEBI" id="CHEBI:30616"/>
        <dbReference type="ChEBI" id="CHEBI:57476"/>
        <dbReference type="ChEBI" id="CHEBI:57590"/>
        <dbReference type="ChEBI" id="CHEBI:456216"/>
        <dbReference type="EC" id="2.7.1.39"/>
    </reaction>
</comment>
<comment type="similarity">
    <text evidence="7 8">Belongs to the pseudomonas-type ThrB family.</text>
</comment>
<evidence type="ECO:0000313" key="11">
    <source>
        <dbReference type="Proteomes" id="UP000217289"/>
    </source>
</evidence>
<dbReference type="Pfam" id="PF01636">
    <property type="entry name" value="APH"/>
    <property type="match status" value="1"/>
</dbReference>
<dbReference type="InterPro" id="IPR050249">
    <property type="entry name" value="Pseudomonas-type_ThrB"/>
</dbReference>
<dbReference type="InterPro" id="IPR005280">
    <property type="entry name" value="Homoserine_kinase_II"/>
</dbReference>
<keyword evidence="2 8" id="KW-0808">Transferase</keyword>
<dbReference type="SUPFAM" id="SSF56112">
    <property type="entry name" value="Protein kinase-like (PK-like)"/>
    <property type="match status" value="1"/>
</dbReference>
<dbReference type="InterPro" id="IPR011009">
    <property type="entry name" value="Kinase-like_dom_sf"/>
</dbReference>
<dbReference type="GO" id="GO:0005524">
    <property type="term" value="F:ATP binding"/>
    <property type="evidence" value="ECO:0007669"/>
    <property type="project" value="UniProtKB-KW"/>
</dbReference>
<evidence type="ECO:0000313" key="10">
    <source>
        <dbReference type="EMBL" id="ATB27356.1"/>
    </source>
</evidence>
<feature type="domain" description="Aminoglycoside phosphotransferase" evidence="9">
    <location>
        <begin position="28"/>
        <end position="254"/>
    </location>
</feature>
<dbReference type="EC" id="2.7.1.39" evidence="8"/>
<dbReference type="EMBL" id="CP022163">
    <property type="protein sequence ID" value="ATB27356.1"/>
    <property type="molecule type" value="Genomic_DNA"/>
</dbReference>
<dbReference type="GO" id="GO:0004413">
    <property type="term" value="F:homoserine kinase activity"/>
    <property type="evidence" value="ECO:0007669"/>
    <property type="project" value="UniProtKB-UniRule"/>
</dbReference>
<keyword evidence="5 8" id="KW-0418">Kinase</keyword>
<keyword evidence="3 8" id="KW-0791">Threonine biosynthesis</keyword>
<evidence type="ECO:0000256" key="4">
    <source>
        <dbReference type="ARBA" id="ARBA00022741"/>
    </source>
</evidence>
<protein>
    <recommendedName>
        <fullName evidence="8">Homoserine kinase</fullName>
        <shortName evidence="8">HK</shortName>
        <shortName evidence="8">HSK</shortName>
        <ecNumber evidence="8">2.7.1.39</ecNumber>
    </recommendedName>
</protein>
<evidence type="ECO:0000256" key="5">
    <source>
        <dbReference type="ARBA" id="ARBA00022777"/>
    </source>
</evidence>
<dbReference type="HAMAP" id="MF_00301">
    <property type="entry name" value="Homoser_kinase_2"/>
    <property type="match status" value="1"/>
</dbReference>
<organism evidence="10 11">
    <name type="scientific">Melittangium boletus DSM 14713</name>
    <dbReference type="NCBI Taxonomy" id="1294270"/>
    <lineage>
        <taxon>Bacteria</taxon>
        <taxon>Pseudomonadati</taxon>
        <taxon>Myxococcota</taxon>
        <taxon>Myxococcia</taxon>
        <taxon>Myxococcales</taxon>
        <taxon>Cystobacterineae</taxon>
        <taxon>Archangiaceae</taxon>
        <taxon>Melittangium</taxon>
    </lineage>
</organism>
<evidence type="ECO:0000256" key="7">
    <source>
        <dbReference type="ARBA" id="ARBA00038240"/>
    </source>
</evidence>
<gene>
    <name evidence="8" type="primary">thrB</name>
    <name evidence="10" type="ORF">MEBOL_000794</name>
</gene>
<proteinExistence type="inferred from homology"/>
<dbReference type="Proteomes" id="UP000217289">
    <property type="component" value="Chromosome"/>
</dbReference>
<evidence type="ECO:0000256" key="1">
    <source>
        <dbReference type="ARBA" id="ARBA00022605"/>
    </source>
</evidence>
<accession>A0A250I8R5</accession>
<dbReference type="PANTHER" id="PTHR21064">
    <property type="entry name" value="AMINOGLYCOSIDE PHOSPHOTRANSFERASE DOMAIN-CONTAINING PROTEIN-RELATED"/>
    <property type="match status" value="1"/>
</dbReference>
<dbReference type="KEGG" id="mbd:MEBOL_000794"/>
<evidence type="ECO:0000259" key="9">
    <source>
        <dbReference type="Pfam" id="PF01636"/>
    </source>
</evidence>
<dbReference type="UniPathway" id="UPA00050">
    <property type="reaction ID" value="UER00064"/>
</dbReference>
<dbReference type="Gene3D" id="3.30.200.20">
    <property type="entry name" value="Phosphorylase Kinase, domain 1"/>
    <property type="match status" value="1"/>
</dbReference>
<dbReference type="InterPro" id="IPR002575">
    <property type="entry name" value="Aminoglycoside_PTrfase"/>
</dbReference>
<dbReference type="OrthoDB" id="9777460at2"/>
<dbReference type="AlphaFoldDB" id="A0A250I8R5"/>
<reference evidence="10 11" key="1">
    <citation type="submission" date="2017-06" db="EMBL/GenBank/DDBJ databases">
        <authorList>
            <person name="Kim H.J."/>
            <person name="Triplett B.A."/>
        </authorList>
    </citation>
    <scope>NUCLEOTIDE SEQUENCE [LARGE SCALE GENOMIC DNA]</scope>
    <source>
        <strain evidence="10 11">DSM 14713</strain>
    </source>
</reference>
<name>A0A250I8R5_9BACT</name>
<keyword evidence="6 8" id="KW-0067">ATP-binding</keyword>
<evidence type="ECO:0000256" key="3">
    <source>
        <dbReference type="ARBA" id="ARBA00022697"/>
    </source>
</evidence>
<keyword evidence="11" id="KW-1185">Reference proteome</keyword>
<sequence length="323" mass="35472">MALYTSLDAAAFTRLAEAYGLGSVREFAGIPQGSINTNYRLVTSAGRFFVRHTTVRSAEDLRFEAGLLSLLNASHFPSPRLVHTRQGVPFLELEGGRVCVFAWLVGEELTREALTAEHLESLGLELGKLHRLGASYMGTRSNPYGAEVVGGWLDGLARHPDAELSSIARELTDDLARAEASRGGLEPRGVIHADIFLDNVKWLGDRVSALFDFEMACQDALALDVAITLNAWCFDAGAYRPELCRALLRGYQVERTLMPVERDNLFGHALFGAVRYTASRIRDFHLSGLPPDKLAPKDFRTYLARARLLVGMGPEGLRALVGL</sequence>
<dbReference type="Gene3D" id="3.90.1200.10">
    <property type="match status" value="1"/>
</dbReference>
<dbReference type="GO" id="GO:0009088">
    <property type="term" value="P:threonine biosynthetic process"/>
    <property type="evidence" value="ECO:0007669"/>
    <property type="project" value="UniProtKB-UniRule"/>
</dbReference>
<dbReference type="PANTHER" id="PTHR21064:SF6">
    <property type="entry name" value="AMINOGLYCOSIDE PHOSPHOTRANSFERASE DOMAIN-CONTAINING PROTEIN"/>
    <property type="match status" value="1"/>
</dbReference>
<dbReference type="RefSeq" id="WP_095976167.1">
    <property type="nucleotide sequence ID" value="NZ_CP022163.1"/>
</dbReference>
<evidence type="ECO:0000256" key="2">
    <source>
        <dbReference type="ARBA" id="ARBA00022679"/>
    </source>
</evidence>
<comment type="pathway">
    <text evidence="8">Amino-acid biosynthesis; L-threonine biosynthesis; L-threonine from L-aspartate: step 4/5.</text>
</comment>
<keyword evidence="1 8" id="KW-0028">Amino-acid biosynthesis</keyword>